<feature type="non-terminal residue" evidence="2">
    <location>
        <position position="497"/>
    </location>
</feature>
<protein>
    <submittedName>
        <fullName evidence="2">Uncharacterized protein</fullName>
    </submittedName>
</protein>
<proteinExistence type="predicted"/>
<evidence type="ECO:0000256" key="1">
    <source>
        <dbReference type="SAM" id="Coils"/>
    </source>
</evidence>
<sequence>EIYHHIKEGVISRGWKDQILMYTNQIRIYQDKLESDNKLREIEISKIQKRKEFEESQKVKTESIPLEKLKEIESKQSKKLEEQNFQKEITGIVDKAEKLAREYEIAKKSALKEGKDLGETPYFEIIEIYIKLRNKVLTRGWTDQALIYANQIKIYQEKLERDKKLRQIELEKVQKQKEFEESLKVKAAVLTVDKLKNLESLSKQEQDGEKFEREIDDLVDNAEKLAREYDLAIKKGQFEKECPYLIIAESYKKIREKVYARGWKDEADIYGNQINHYREKYERDKRLRELEAKKVEKQKDFKESLKITKEVKKLKLQEIQAIESKDKETDGLLNEAMDLINETENEVRSYELSLKKDLLNYESPYEKAISNYEKARKLFQKIGWKEEAHRLISTITFYKEKKVKNDNLRLLEQQKLEVSKVKLKYKPKEEVFAHEKKIIEFEKIKEATTKESEEIFNTINRAERLAQEYEIKKKKGIFNIESPYEEIINMYTTAKKE</sequence>
<feature type="non-terminal residue" evidence="2">
    <location>
        <position position="1"/>
    </location>
</feature>
<organism evidence="2">
    <name type="scientific">marine sediment metagenome</name>
    <dbReference type="NCBI Taxonomy" id="412755"/>
    <lineage>
        <taxon>unclassified sequences</taxon>
        <taxon>metagenomes</taxon>
        <taxon>ecological metagenomes</taxon>
    </lineage>
</organism>
<name>X0RKP4_9ZZZZ</name>
<dbReference type="AlphaFoldDB" id="X0RKP4"/>
<comment type="caution">
    <text evidence="2">The sequence shown here is derived from an EMBL/GenBank/DDBJ whole genome shotgun (WGS) entry which is preliminary data.</text>
</comment>
<reference evidence="2" key="1">
    <citation type="journal article" date="2014" name="Front. Microbiol.">
        <title>High frequency of phylogenetically diverse reductive dehalogenase-homologous genes in deep subseafloor sedimentary metagenomes.</title>
        <authorList>
            <person name="Kawai M."/>
            <person name="Futagami T."/>
            <person name="Toyoda A."/>
            <person name="Takaki Y."/>
            <person name="Nishi S."/>
            <person name="Hori S."/>
            <person name="Arai W."/>
            <person name="Tsubouchi T."/>
            <person name="Morono Y."/>
            <person name="Uchiyama I."/>
            <person name="Ito T."/>
            <person name="Fujiyama A."/>
            <person name="Inagaki F."/>
            <person name="Takami H."/>
        </authorList>
    </citation>
    <scope>NUCLEOTIDE SEQUENCE</scope>
    <source>
        <strain evidence="2">Expedition CK06-06</strain>
    </source>
</reference>
<gene>
    <name evidence="2" type="ORF">S01H1_04902</name>
</gene>
<dbReference type="EMBL" id="BARS01002563">
    <property type="protein sequence ID" value="GAF69389.1"/>
    <property type="molecule type" value="Genomic_DNA"/>
</dbReference>
<evidence type="ECO:0000313" key="2">
    <source>
        <dbReference type="EMBL" id="GAF69389.1"/>
    </source>
</evidence>
<keyword evidence="1" id="KW-0175">Coiled coil</keyword>
<feature type="coiled-coil region" evidence="1">
    <location>
        <begin position="201"/>
        <end position="235"/>
    </location>
</feature>
<accession>X0RKP4</accession>